<evidence type="ECO:0000313" key="6">
    <source>
        <dbReference type="EMBL" id="KAJ0978455.1"/>
    </source>
</evidence>
<dbReference type="Gene3D" id="1.20.140.40">
    <property type="entry name" value="Invertase/pectin methylesterase inhibitor family protein"/>
    <property type="match status" value="1"/>
</dbReference>
<accession>A0A9D5CRG0</accession>
<reference evidence="6" key="1">
    <citation type="submission" date="2021-03" db="EMBL/GenBank/DDBJ databases">
        <authorList>
            <person name="Li Z."/>
            <person name="Yang C."/>
        </authorList>
    </citation>
    <scope>NUCLEOTIDE SEQUENCE</scope>
    <source>
        <strain evidence="6">Dzin_1.0</strain>
        <tissue evidence="6">Leaf</tissue>
    </source>
</reference>
<dbReference type="EMBL" id="JAGGNH010000003">
    <property type="protein sequence ID" value="KAJ0978455.1"/>
    <property type="molecule type" value="Genomic_DNA"/>
</dbReference>
<evidence type="ECO:0000256" key="2">
    <source>
        <dbReference type="ARBA" id="ARBA00023157"/>
    </source>
</evidence>
<dbReference type="OrthoDB" id="841681at2759"/>
<dbReference type="InterPro" id="IPR035513">
    <property type="entry name" value="Invertase/methylesterase_inhib"/>
</dbReference>
<name>A0A9D5CRG0_9LILI</name>
<keyword evidence="1" id="KW-0732">Signal</keyword>
<keyword evidence="2" id="KW-1015">Disulfide bond</keyword>
<feature type="domain" description="Pectinesterase inhibitor" evidence="5">
    <location>
        <begin position="9"/>
        <end position="162"/>
    </location>
</feature>
<dbReference type="AlphaFoldDB" id="A0A9D5CRG0"/>
<dbReference type="NCBIfam" id="TIGR01614">
    <property type="entry name" value="PME_inhib"/>
    <property type="match status" value="1"/>
</dbReference>
<comment type="caution">
    <text evidence="6">The sequence shown here is derived from an EMBL/GenBank/DDBJ whole genome shotgun (WGS) entry which is preliminary data.</text>
</comment>
<dbReference type="GO" id="GO:0004857">
    <property type="term" value="F:enzyme inhibitor activity"/>
    <property type="evidence" value="ECO:0007669"/>
    <property type="project" value="InterPro"/>
</dbReference>
<evidence type="ECO:0000256" key="1">
    <source>
        <dbReference type="ARBA" id="ARBA00022729"/>
    </source>
</evidence>
<proteinExistence type="inferred from homology"/>
<protein>
    <recommendedName>
        <fullName evidence="5">Pectinesterase inhibitor domain-containing protein</fullName>
    </recommendedName>
</protein>
<feature type="coiled-coil region" evidence="4">
    <location>
        <begin position="76"/>
        <end position="107"/>
    </location>
</feature>
<keyword evidence="4" id="KW-0175">Coiled coil</keyword>
<dbReference type="InterPro" id="IPR006501">
    <property type="entry name" value="Pectinesterase_inhib_dom"/>
</dbReference>
<evidence type="ECO:0000256" key="3">
    <source>
        <dbReference type="ARBA" id="ARBA00038471"/>
    </source>
</evidence>
<dbReference type="Proteomes" id="UP001085076">
    <property type="component" value="Miscellaneous, Linkage group lg03"/>
</dbReference>
<dbReference type="PANTHER" id="PTHR35357">
    <property type="entry name" value="OS02G0537100 PROTEIN"/>
    <property type="match status" value="1"/>
</dbReference>
<dbReference type="Pfam" id="PF04043">
    <property type="entry name" value="PMEI"/>
    <property type="match status" value="1"/>
</dbReference>
<dbReference type="SUPFAM" id="SSF101148">
    <property type="entry name" value="Plant invertase/pectin methylesterase inhibitor"/>
    <property type="match status" value="1"/>
</dbReference>
<evidence type="ECO:0000259" key="5">
    <source>
        <dbReference type="SMART" id="SM00856"/>
    </source>
</evidence>
<keyword evidence="7" id="KW-1185">Reference proteome</keyword>
<comment type="similarity">
    <text evidence="3">Belongs to the PMEI family.</text>
</comment>
<gene>
    <name evidence="6" type="ORF">J5N97_013929</name>
</gene>
<evidence type="ECO:0000256" key="4">
    <source>
        <dbReference type="SAM" id="Coils"/>
    </source>
</evidence>
<evidence type="ECO:0000313" key="7">
    <source>
        <dbReference type="Proteomes" id="UP001085076"/>
    </source>
</evidence>
<organism evidence="6 7">
    <name type="scientific">Dioscorea zingiberensis</name>
    <dbReference type="NCBI Taxonomy" id="325984"/>
    <lineage>
        <taxon>Eukaryota</taxon>
        <taxon>Viridiplantae</taxon>
        <taxon>Streptophyta</taxon>
        <taxon>Embryophyta</taxon>
        <taxon>Tracheophyta</taxon>
        <taxon>Spermatophyta</taxon>
        <taxon>Magnoliopsida</taxon>
        <taxon>Liliopsida</taxon>
        <taxon>Dioscoreales</taxon>
        <taxon>Dioscoreaceae</taxon>
        <taxon>Dioscorea</taxon>
    </lineage>
</organism>
<reference evidence="6" key="2">
    <citation type="journal article" date="2022" name="Hortic Res">
        <title>The genome of Dioscorea zingiberensis sheds light on the biosynthesis, origin and evolution of the medicinally important diosgenin saponins.</title>
        <authorList>
            <person name="Li Y."/>
            <person name="Tan C."/>
            <person name="Li Z."/>
            <person name="Guo J."/>
            <person name="Li S."/>
            <person name="Chen X."/>
            <person name="Wang C."/>
            <person name="Dai X."/>
            <person name="Yang H."/>
            <person name="Song W."/>
            <person name="Hou L."/>
            <person name="Xu J."/>
            <person name="Tong Z."/>
            <person name="Xu A."/>
            <person name="Yuan X."/>
            <person name="Wang W."/>
            <person name="Yang Q."/>
            <person name="Chen L."/>
            <person name="Sun Z."/>
            <person name="Wang K."/>
            <person name="Pan B."/>
            <person name="Chen J."/>
            <person name="Bao Y."/>
            <person name="Liu F."/>
            <person name="Qi X."/>
            <person name="Gang D.R."/>
            <person name="Wen J."/>
            <person name="Li J."/>
        </authorList>
    </citation>
    <scope>NUCLEOTIDE SEQUENCE</scope>
    <source>
        <strain evidence="6">Dzin_1.0</strain>
    </source>
</reference>
<dbReference type="SMART" id="SM00856">
    <property type="entry name" value="PMEI"/>
    <property type="match status" value="1"/>
</dbReference>
<sequence>MLQLLAALAGADLVQDTCKQSGDLKDLCVQALTSDPKSEGSDEHGLARVALGLTARDAAGAADELMKMAEHTSAHEEELLQCLEDCNEEYEDAVQQLEQSRVSMDEREYHEVVMFVEAAMSDVKSCEDACRDVKEVVHQKEKDVISEKNEHVKEMCGITLSLTKGLQHGGITNAPH</sequence>
<dbReference type="PANTHER" id="PTHR35357:SF8">
    <property type="entry name" value="OS01G0111000 PROTEIN"/>
    <property type="match status" value="1"/>
</dbReference>